<accession>A0AAV9SJX9</accession>
<keyword evidence="3" id="KW-1185">Reference proteome</keyword>
<dbReference type="Proteomes" id="UP001311232">
    <property type="component" value="Unassembled WGS sequence"/>
</dbReference>
<comment type="caution">
    <text evidence="2">The sequence shown here is derived from an EMBL/GenBank/DDBJ whole genome shotgun (WGS) entry which is preliminary data.</text>
</comment>
<proteinExistence type="predicted"/>
<reference evidence="2 3" key="1">
    <citation type="submission" date="2021-06" db="EMBL/GenBank/DDBJ databases">
        <authorList>
            <person name="Palmer J.M."/>
        </authorList>
    </citation>
    <scope>NUCLEOTIDE SEQUENCE [LARGE SCALE GENOMIC DNA]</scope>
    <source>
        <strain evidence="2 3">MEX-2019</strain>
        <tissue evidence="2">Muscle</tissue>
    </source>
</reference>
<sequence length="87" mass="9608">MWQQDAVEMLSFSRTERIPEVASAKELTCILTQKEPAAHQDLPNQRGTNKTSNDLDQNQPAPSLPLITRQTKTHYPSSQDTAGVGTS</sequence>
<feature type="compositionally biased region" description="Polar residues" evidence="1">
    <location>
        <begin position="42"/>
        <end position="61"/>
    </location>
</feature>
<evidence type="ECO:0000313" key="3">
    <source>
        <dbReference type="Proteomes" id="UP001311232"/>
    </source>
</evidence>
<evidence type="ECO:0000313" key="2">
    <source>
        <dbReference type="EMBL" id="KAK5621582.1"/>
    </source>
</evidence>
<feature type="region of interest" description="Disordered" evidence="1">
    <location>
        <begin position="32"/>
        <end position="87"/>
    </location>
</feature>
<protein>
    <submittedName>
        <fullName evidence="2">Uncharacterized protein</fullName>
    </submittedName>
</protein>
<organism evidence="2 3">
    <name type="scientific">Crenichthys baileyi</name>
    <name type="common">White River springfish</name>
    <dbReference type="NCBI Taxonomy" id="28760"/>
    <lineage>
        <taxon>Eukaryota</taxon>
        <taxon>Metazoa</taxon>
        <taxon>Chordata</taxon>
        <taxon>Craniata</taxon>
        <taxon>Vertebrata</taxon>
        <taxon>Euteleostomi</taxon>
        <taxon>Actinopterygii</taxon>
        <taxon>Neopterygii</taxon>
        <taxon>Teleostei</taxon>
        <taxon>Neoteleostei</taxon>
        <taxon>Acanthomorphata</taxon>
        <taxon>Ovalentaria</taxon>
        <taxon>Atherinomorphae</taxon>
        <taxon>Cyprinodontiformes</taxon>
        <taxon>Goodeidae</taxon>
        <taxon>Crenichthys</taxon>
    </lineage>
</organism>
<name>A0AAV9SJX9_9TELE</name>
<evidence type="ECO:0000256" key="1">
    <source>
        <dbReference type="SAM" id="MobiDB-lite"/>
    </source>
</evidence>
<dbReference type="EMBL" id="JAHHUM010000299">
    <property type="protein sequence ID" value="KAK5621582.1"/>
    <property type="molecule type" value="Genomic_DNA"/>
</dbReference>
<dbReference type="AlphaFoldDB" id="A0AAV9SJX9"/>
<feature type="compositionally biased region" description="Polar residues" evidence="1">
    <location>
        <begin position="68"/>
        <end position="87"/>
    </location>
</feature>
<gene>
    <name evidence="2" type="ORF">CRENBAI_000322</name>
</gene>